<evidence type="ECO:0000256" key="3">
    <source>
        <dbReference type="RuleBase" id="RU004508"/>
    </source>
</evidence>
<dbReference type="GO" id="GO:0008483">
    <property type="term" value="F:transaminase activity"/>
    <property type="evidence" value="ECO:0007669"/>
    <property type="project" value="UniProtKB-KW"/>
</dbReference>
<dbReference type="CDD" id="cd00616">
    <property type="entry name" value="AHBA_syn"/>
    <property type="match status" value="1"/>
</dbReference>
<comment type="caution">
    <text evidence="4">The sequence shown here is derived from an EMBL/GenBank/DDBJ whole genome shotgun (WGS) entry which is preliminary data.</text>
</comment>
<evidence type="ECO:0000313" key="4">
    <source>
        <dbReference type="EMBL" id="MFC3150309.1"/>
    </source>
</evidence>
<dbReference type="RefSeq" id="WP_386716876.1">
    <property type="nucleotide sequence ID" value="NZ_JBHRSZ010000002.1"/>
</dbReference>
<proteinExistence type="inferred from homology"/>
<accession>A0ABV7HCB4</accession>
<dbReference type="EMBL" id="JBHRSZ010000002">
    <property type="protein sequence ID" value="MFC3150309.1"/>
    <property type="molecule type" value="Genomic_DNA"/>
</dbReference>
<dbReference type="InterPro" id="IPR000653">
    <property type="entry name" value="DegT/StrS_aminotransferase"/>
</dbReference>
<keyword evidence="1 3" id="KW-0663">Pyridoxal phosphate</keyword>
<dbReference type="Proteomes" id="UP001595476">
    <property type="component" value="Unassembled WGS sequence"/>
</dbReference>
<dbReference type="PANTHER" id="PTHR30244:SF34">
    <property type="entry name" value="DTDP-4-AMINO-4,6-DIDEOXYGALACTOSE TRANSAMINASE"/>
    <property type="match status" value="1"/>
</dbReference>
<dbReference type="SUPFAM" id="SSF53383">
    <property type="entry name" value="PLP-dependent transferases"/>
    <property type="match status" value="1"/>
</dbReference>
<keyword evidence="4" id="KW-0032">Aminotransferase</keyword>
<gene>
    <name evidence="4" type="ORF">ACFOEK_04670</name>
</gene>
<protein>
    <submittedName>
        <fullName evidence="4">DegT/DnrJ/EryC1/StrS family aminotransferase</fullName>
    </submittedName>
</protein>
<dbReference type="InterPro" id="IPR015422">
    <property type="entry name" value="PyrdxlP-dep_Trfase_small"/>
</dbReference>
<comment type="similarity">
    <text evidence="2 3">Belongs to the DegT/DnrJ/EryC1 family.</text>
</comment>
<dbReference type="InterPro" id="IPR015424">
    <property type="entry name" value="PyrdxlP-dep_Trfase"/>
</dbReference>
<dbReference type="Pfam" id="PF01041">
    <property type="entry name" value="DegT_DnrJ_EryC1"/>
    <property type="match status" value="1"/>
</dbReference>
<evidence type="ECO:0000256" key="2">
    <source>
        <dbReference type="ARBA" id="ARBA00037999"/>
    </source>
</evidence>
<keyword evidence="5" id="KW-1185">Reference proteome</keyword>
<evidence type="ECO:0000313" key="5">
    <source>
        <dbReference type="Proteomes" id="UP001595476"/>
    </source>
</evidence>
<dbReference type="Gene3D" id="3.90.1150.10">
    <property type="entry name" value="Aspartate Aminotransferase, domain 1"/>
    <property type="match status" value="1"/>
</dbReference>
<dbReference type="PIRSF" id="PIRSF000390">
    <property type="entry name" value="PLP_StrS"/>
    <property type="match status" value="1"/>
</dbReference>
<dbReference type="InterPro" id="IPR015421">
    <property type="entry name" value="PyrdxlP-dep_Trfase_major"/>
</dbReference>
<organism evidence="4 5">
    <name type="scientific">Litoribrevibacter euphylliae</name>
    <dbReference type="NCBI Taxonomy" id="1834034"/>
    <lineage>
        <taxon>Bacteria</taxon>
        <taxon>Pseudomonadati</taxon>
        <taxon>Pseudomonadota</taxon>
        <taxon>Gammaproteobacteria</taxon>
        <taxon>Oceanospirillales</taxon>
        <taxon>Oceanospirillaceae</taxon>
        <taxon>Litoribrevibacter</taxon>
    </lineage>
</organism>
<name>A0ABV7HCB4_9GAMM</name>
<reference evidence="5" key="1">
    <citation type="journal article" date="2019" name="Int. J. Syst. Evol. Microbiol.">
        <title>The Global Catalogue of Microorganisms (GCM) 10K type strain sequencing project: providing services to taxonomists for standard genome sequencing and annotation.</title>
        <authorList>
            <consortium name="The Broad Institute Genomics Platform"/>
            <consortium name="The Broad Institute Genome Sequencing Center for Infectious Disease"/>
            <person name="Wu L."/>
            <person name="Ma J."/>
        </authorList>
    </citation>
    <scope>NUCLEOTIDE SEQUENCE [LARGE SCALE GENOMIC DNA]</scope>
    <source>
        <strain evidence="5">KCTC 52438</strain>
    </source>
</reference>
<keyword evidence="4" id="KW-0808">Transferase</keyword>
<evidence type="ECO:0000256" key="1">
    <source>
        <dbReference type="ARBA" id="ARBA00022898"/>
    </source>
</evidence>
<dbReference type="Gene3D" id="3.40.640.10">
    <property type="entry name" value="Type I PLP-dependent aspartate aminotransferase-like (Major domain)"/>
    <property type="match status" value="1"/>
</dbReference>
<sequence length="378" mass="42595">MINVFEPSVGIEDSNRVSDVLESKWIGAGPHVKAFREELSVEFGVEKDRVLLTNSCSAGLMVLPYLFDLKAGDSVIMPTISFPSLANSFKRLDITIKFCDVDKRTGNVTLDCFRDLVDATTKAIIVTHYGGTPVELEEIKVFASSRNIYVIEDTACAIKSFDSQGRRVGTYSDCAIWSFDAMKTLTCGDGGMMILRDQALRDKASELLYLGLPASDKSGLDKSGSGDSMWWEYDILRPGSRDIMNDILAAIGREQLSKLDQYIERRKKIATFYCEELGSIKEVKVLSQELNDSDVSHYFFTIETAKRNELARFLKDNNVYTTFRYWPLHKTTLYKDVDSKFPNAEYMAANCLNLPIHQNLSDANISLVVQLIKSFFEE</sequence>
<dbReference type="PANTHER" id="PTHR30244">
    <property type="entry name" value="TRANSAMINASE"/>
    <property type="match status" value="1"/>
</dbReference>